<dbReference type="FunFam" id="1.10.1040.10:FF:000006">
    <property type="entry name" value="3-hydroxyisobutyrate dehydrogenase"/>
    <property type="match status" value="1"/>
</dbReference>
<dbReference type="EMBL" id="MN079108">
    <property type="protein sequence ID" value="QEA05707.1"/>
    <property type="molecule type" value="Genomic_DNA"/>
</dbReference>
<dbReference type="InterPro" id="IPR029154">
    <property type="entry name" value="HIBADH-like_NADP-bd"/>
</dbReference>
<keyword evidence="4" id="KW-0520">NAD</keyword>
<dbReference type="NCBIfam" id="TIGR01692">
    <property type="entry name" value="HIBADH"/>
    <property type="match status" value="1"/>
</dbReference>
<dbReference type="SUPFAM" id="SSF48179">
    <property type="entry name" value="6-phosphogluconate dehydrogenase C-terminal domain-like"/>
    <property type="match status" value="1"/>
</dbReference>
<sequence>MSRIAFIGLGNMGAPMATNLVNAGHEVTVFDLVPESVSALVEAGAAKAETAVAAADGAEIVITMLPAGRHVRQVYEGDDGLIARVSRDTLLVDCSTIAAEEARGVAESAAAAGLAFVDAPVSGGVGGARAGTLTFICGGEAAAVEQARPVLDVMGKAVFHAGPSGSGQVGKMCNNMLLGVLMIGTSEALNMARAHGLDPAVASEIMKASSGNNWALQVYNPYPGVMENAPASNGYQPGFMVDLIAKDLGLAMNMAVNSGTATPMGALARSLYTTHSAQGNGRKDFSSILEFLRGDDAG</sequence>
<dbReference type="GO" id="GO:0009083">
    <property type="term" value="P:branched-chain amino acid catabolic process"/>
    <property type="evidence" value="ECO:0007669"/>
    <property type="project" value="UniProtKB-KW"/>
</dbReference>
<evidence type="ECO:0000256" key="1">
    <source>
        <dbReference type="ARBA" id="ARBA00005023"/>
    </source>
</evidence>
<evidence type="ECO:0000259" key="6">
    <source>
        <dbReference type="Pfam" id="PF14833"/>
    </source>
</evidence>
<evidence type="ECO:0000256" key="3">
    <source>
        <dbReference type="ARBA" id="ARBA00023002"/>
    </source>
</evidence>
<dbReference type="InterPro" id="IPR002204">
    <property type="entry name" value="3-OH-isobutyrate_DH-rel_CS"/>
</dbReference>
<keyword evidence="3 7" id="KW-0560">Oxidoreductase</keyword>
<dbReference type="InterPro" id="IPR015815">
    <property type="entry name" value="HIBADH-related"/>
</dbReference>
<evidence type="ECO:0000259" key="5">
    <source>
        <dbReference type="Pfam" id="PF03446"/>
    </source>
</evidence>
<keyword evidence="2" id="KW-0101">Branched-chain amino acid catabolism</keyword>
<dbReference type="InterPro" id="IPR008927">
    <property type="entry name" value="6-PGluconate_DH-like_C_sf"/>
</dbReference>
<dbReference type="InterPro" id="IPR006115">
    <property type="entry name" value="6PGDH_NADP-bd"/>
</dbReference>
<dbReference type="Pfam" id="PF14833">
    <property type="entry name" value="NAD_binding_11"/>
    <property type="match status" value="1"/>
</dbReference>
<evidence type="ECO:0000313" key="7">
    <source>
        <dbReference type="EMBL" id="QEA05707.1"/>
    </source>
</evidence>
<dbReference type="GO" id="GO:0050661">
    <property type="term" value="F:NADP binding"/>
    <property type="evidence" value="ECO:0007669"/>
    <property type="project" value="InterPro"/>
</dbReference>
<organism evidence="7">
    <name type="scientific">uncultured organism</name>
    <dbReference type="NCBI Taxonomy" id="155900"/>
    <lineage>
        <taxon>unclassified sequences</taxon>
        <taxon>environmental samples</taxon>
    </lineage>
</organism>
<evidence type="ECO:0000256" key="2">
    <source>
        <dbReference type="ARBA" id="ARBA00022456"/>
    </source>
</evidence>
<dbReference type="Gene3D" id="1.10.1040.10">
    <property type="entry name" value="N-(1-d-carboxylethyl)-l-norvaline Dehydrogenase, domain 2"/>
    <property type="match status" value="1"/>
</dbReference>
<proteinExistence type="predicted"/>
<dbReference type="AlphaFoldDB" id="A0A5B8RG95"/>
<protein>
    <submittedName>
        <fullName evidence="7">3-hydroxyisobutyrate dehydrogenase</fullName>
        <ecNumber evidence="7">1.1.1.31</ecNumber>
    </submittedName>
</protein>
<accession>A0A5B8RG95</accession>
<dbReference type="GO" id="GO:0008442">
    <property type="term" value="F:3-hydroxyisobutyrate dehydrogenase activity"/>
    <property type="evidence" value="ECO:0007669"/>
    <property type="project" value="UniProtKB-EC"/>
</dbReference>
<dbReference type="Gene3D" id="3.40.50.720">
    <property type="entry name" value="NAD(P)-binding Rossmann-like Domain"/>
    <property type="match status" value="1"/>
</dbReference>
<dbReference type="InterPro" id="IPR013328">
    <property type="entry name" value="6PGD_dom2"/>
</dbReference>
<dbReference type="GO" id="GO:0051287">
    <property type="term" value="F:NAD binding"/>
    <property type="evidence" value="ECO:0007669"/>
    <property type="project" value="InterPro"/>
</dbReference>
<feature type="domain" description="6-phosphogluconate dehydrogenase NADP-binding" evidence="5">
    <location>
        <begin position="3"/>
        <end position="162"/>
    </location>
</feature>
<gene>
    <name evidence="7" type="primary">mmsB</name>
    <name evidence="7" type="ORF">KBTEX_02031</name>
</gene>
<comment type="pathway">
    <text evidence="1">Amino-acid degradation.</text>
</comment>
<name>A0A5B8RG95_9ZZZZ</name>
<dbReference type="PROSITE" id="PS00895">
    <property type="entry name" value="3_HYDROXYISOBUT_DH"/>
    <property type="match status" value="1"/>
</dbReference>
<dbReference type="InterPro" id="IPR011548">
    <property type="entry name" value="HIBADH"/>
</dbReference>
<feature type="domain" description="3-hydroxyisobutyrate dehydrogenase-like NAD-binding" evidence="6">
    <location>
        <begin position="165"/>
        <end position="291"/>
    </location>
</feature>
<reference evidence="7" key="1">
    <citation type="submission" date="2019-06" db="EMBL/GenBank/DDBJ databases">
        <authorList>
            <person name="Murdoch R.W."/>
            <person name="Fathepure B."/>
        </authorList>
    </citation>
    <scope>NUCLEOTIDE SEQUENCE</scope>
</reference>
<dbReference type="InterPro" id="IPR036291">
    <property type="entry name" value="NAD(P)-bd_dom_sf"/>
</dbReference>
<dbReference type="PANTHER" id="PTHR22981:SF7">
    <property type="entry name" value="3-HYDROXYISOBUTYRATE DEHYDROGENASE, MITOCHONDRIAL"/>
    <property type="match status" value="1"/>
</dbReference>
<dbReference type="PANTHER" id="PTHR22981">
    <property type="entry name" value="3-HYDROXYISOBUTYRATE DEHYDROGENASE-RELATED"/>
    <property type="match status" value="1"/>
</dbReference>
<dbReference type="PIRSF" id="PIRSF000103">
    <property type="entry name" value="HIBADH"/>
    <property type="match status" value="1"/>
</dbReference>
<evidence type="ECO:0000256" key="4">
    <source>
        <dbReference type="ARBA" id="ARBA00023027"/>
    </source>
</evidence>
<dbReference type="SUPFAM" id="SSF51735">
    <property type="entry name" value="NAD(P)-binding Rossmann-fold domains"/>
    <property type="match status" value="1"/>
</dbReference>
<dbReference type="Pfam" id="PF03446">
    <property type="entry name" value="NAD_binding_2"/>
    <property type="match status" value="1"/>
</dbReference>
<dbReference type="EC" id="1.1.1.31" evidence="7"/>